<protein>
    <submittedName>
        <fullName evidence="3">Uncharacterized protein</fullName>
    </submittedName>
</protein>
<accession>A0AAD7RFY9</accession>
<dbReference type="AlphaFoldDB" id="A0AAD7RFY9"/>
<dbReference type="Gene3D" id="3.80.10.10">
    <property type="entry name" value="Ribonuclease Inhibitor"/>
    <property type="match status" value="1"/>
</dbReference>
<dbReference type="SUPFAM" id="SSF52058">
    <property type="entry name" value="L domain-like"/>
    <property type="match status" value="1"/>
</dbReference>
<comment type="caution">
    <text evidence="3">The sequence shown here is derived from an EMBL/GenBank/DDBJ whole genome shotgun (WGS) entry which is preliminary data.</text>
</comment>
<evidence type="ECO:0000256" key="2">
    <source>
        <dbReference type="SAM" id="SignalP"/>
    </source>
</evidence>
<sequence>MGTMRIPAVGVPFLGCLFLLLLLCFLAATESRLVQACPGLTTSGCSCTDERTKAHAASSVRKRVSCSGEELAETPQASLLPNRTVTLILSNNRIRVLRNGSFAGLAALEKLQASRSSGRDKGDCRAGRPAGSSLRSEAKGLETRPVCS</sequence>
<feature type="region of interest" description="Disordered" evidence="1">
    <location>
        <begin position="115"/>
        <end position="148"/>
    </location>
</feature>
<proteinExistence type="predicted"/>
<feature type="compositionally biased region" description="Basic and acidic residues" evidence="1">
    <location>
        <begin position="117"/>
        <end position="126"/>
    </location>
</feature>
<feature type="chain" id="PRO_5042163096" evidence="2">
    <location>
        <begin position="32"/>
        <end position="148"/>
    </location>
</feature>
<keyword evidence="2" id="KW-0732">Signal</keyword>
<reference evidence="3" key="1">
    <citation type="journal article" date="2023" name="Science">
        <title>Genome structures resolve the early diversification of teleost fishes.</title>
        <authorList>
            <person name="Parey E."/>
            <person name="Louis A."/>
            <person name="Montfort J."/>
            <person name="Bouchez O."/>
            <person name="Roques C."/>
            <person name="Iampietro C."/>
            <person name="Lluch J."/>
            <person name="Castinel A."/>
            <person name="Donnadieu C."/>
            <person name="Desvignes T."/>
            <person name="Floi Bucao C."/>
            <person name="Jouanno E."/>
            <person name="Wen M."/>
            <person name="Mejri S."/>
            <person name="Dirks R."/>
            <person name="Jansen H."/>
            <person name="Henkel C."/>
            <person name="Chen W.J."/>
            <person name="Zahm M."/>
            <person name="Cabau C."/>
            <person name="Klopp C."/>
            <person name="Thompson A.W."/>
            <person name="Robinson-Rechavi M."/>
            <person name="Braasch I."/>
            <person name="Lecointre G."/>
            <person name="Bobe J."/>
            <person name="Postlethwait J.H."/>
            <person name="Berthelot C."/>
            <person name="Roest Crollius H."/>
            <person name="Guiguen Y."/>
        </authorList>
    </citation>
    <scope>NUCLEOTIDE SEQUENCE</scope>
    <source>
        <strain evidence="3">NC1722</strain>
    </source>
</reference>
<evidence type="ECO:0000313" key="3">
    <source>
        <dbReference type="EMBL" id="KAJ8378059.1"/>
    </source>
</evidence>
<evidence type="ECO:0000313" key="4">
    <source>
        <dbReference type="Proteomes" id="UP001221898"/>
    </source>
</evidence>
<dbReference type="EMBL" id="JAINUG010000332">
    <property type="protein sequence ID" value="KAJ8378059.1"/>
    <property type="molecule type" value="Genomic_DNA"/>
</dbReference>
<organism evidence="3 4">
    <name type="scientific">Aldrovandia affinis</name>
    <dbReference type="NCBI Taxonomy" id="143900"/>
    <lineage>
        <taxon>Eukaryota</taxon>
        <taxon>Metazoa</taxon>
        <taxon>Chordata</taxon>
        <taxon>Craniata</taxon>
        <taxon>Vertebrata</taxon>
        <taxon>Euteleostomi</taxon>
        <taxon>Actinopterygii</taxon>
        <taxon>Neopterygii</taxon>
        <taxon>Teleostei</taxon>
        <taxon>Notacanthiformes</taxon>
        <taxon>Halosauridae</taxon>
        <taxon>Aldrovandia</taxon>
    </lineage>
</organism>
<name>A0AAD7RFY9_9TELE</name>
<dbReference type="InterPro" id="IPR032675">
    <property type="entry name" value="LRR_dom_sf"/>
</dbReference>
<keyword evidence="4" id="KW-1185">Reference proteome</keyword>
<feature type="signal peptide" evidence="2">
    <location>
        <begin position="1"/>
        <end position="31"/>
    </location>
</feature>
<evidence type="ECO:0000256" key="1">
    <source>
        <dbReference type="SAM" id="MobiDB-lite"/>
    </source>
</evidence>
<gene>
    <name evidence="3" type="ORF">AAFF_G00248540</name>
</gene>
<dbReference type="Proteomes" id="UP001221898">
    <property type="component" value="Unassembled WGS sequence"/>
</dbReference>